<evidence type="ECO:0000256" key="6">
    <source>
        <dbReference type="ARBA" id="ARBA00023125"/>
    </source>
</evidence>
<feature type="active site" description="O-(3'-phospho-DNA)-tyrosine intermediate" evidence="9">
    <location>
        <position position="291"/>
    </location>
</feature>
<organism evidence="12 13">
    <name type="scientific">Candidatus Methylacidithermus pantelleriae</name>
    <dbReference type="NCBI Taxonomy" id="2744239"/>
    <lineage>
        <taxon>Bacteria</taxon>
        <taxon>Pseudomonadati</taxon>
        <taxon>Verrucomicrobiota</taxon>
        <taxon>Methylacidiphilae</taxon>
        <taxon>Methylacidiphilales</taxon>
        <taxon>Methylacidiphilaceae</taxon>
        <taxon>Candidatus Methylacidithermus</taxon>
    </lineage>
</organism>
<keyword evidence="4 9" id="KW-0159">Chromosome partition</keyword>
<keyword evidence="13" id="KW-1185">Reference proteome</keyword>
<keyword evidence="5 9" id="KW-0229">DNA integration</keyword>
<keyword evidence="8 9" id="KW-0131">Cell cycle</keyword>
<evidence type="ECO:0000256" key="2">
    <source>
        <dbReference type="ARBA" id="ARBA00022490"/>
    </source>
</evidence>
<dbReference type="PANTHER" id="PTHR30349">
    <property type="entry name" value="PHAGE INTEGRASE-RELATED"/>
    <property type="match status" value="1"/>
</dbReference>
<comment type="subcellular location">
    <subcellularLocation>
        <location evidence="1 9">Cytoplasm</location>
    </subcellularLocation>
</comment>
<dbReference type="SUPFAM" id="SSF47823">
    <property type="entry name" value="lambda integrase-like, N-terminal domain"/>
    <property type="match status" value="1"/>
</dbReference>
<dbReference type="InterPro" id="IPR010998">
    <property type="entry name" value="Integrase_recombinase_N"/>
</dbReference>
<dbReference type="InterPro" id="IPR002104">
    <property type="entry name" value="Integrase_catalytic"/>
</dbReference>
<feature type="active site" evidence="9">
    <location>
        <position position="161"/>
    </location>
</feature>
<gene>
    <name evidence="9 12" type="primary">xerC</name>
    <name evidence="12" type="ORF">MPNT_170014</name>
</gene>
<dbReference type="InterPro" id="IPR023009">
    <property type="entry name" value="Tyrosine_recombinase_XerC/XerD"/>
</dbReference>
<dbReference type="GO" id="GO:0007059">
    <property type="term" value="P:chromosome segregation"/>
    <property type="evidence" value="ECO:0007669"/>
    <property type="project" value="UniProtKB-UniRule"/>
</dbReference>
<evidence type="ECO:0000256" key="8">
    <source>
        <dbReference type="ARBA" id="ARBA00023306"/>
    </source>
</evidence>
<keyword evidence="2 9" id="KW-0963">Cytoplasm</keyword>
<proteinExistence type="inferred from homology"/>
<evidence type="ECO:0000256" key="3">
    <source>
        <dbReference type="ARBA" id="ARBA00022618"/>
    </source>
</evidence>
<dbReference type="RefSeq" id="WP_174583022.1">
    <property type="nucleotide sequence ID" value="NZ_CAJNOB010000009.1"/>
</dbReference>
<name>A0A8J2BK03_9BACT</name>
<evidence type="ECO:0000256" key="5">
    <source>
        <dbReference type="ARBA" id="ARBA00022908"/>
    </source>
</evidence>
<dbReference type="SUPFAM" id="SSF56349">
    <property type="entry name" value="DNA breaking-rejoining enzymes"/>
    <property type="match status" value="1"/>
</dbReference>
<dbReference type="InterPro" id="IPR013762">
    <property type="entry name" value="Integrase-like_cat_sf"/>
</dbReference>
<dbReference type="PANTHER" id="PTHR30349:SF81">
    <property type="entry name" value="TYROSINE RECOMBINASE XERC"/>
    <property type="match status" value="1"/>
</dbReference>
<keyword evidence="3 9" id="KW-0132">Cell division</keyword>
<feature type="active site" evidence="9">
    <location>
        <position position="259"/>
    </location>
</feature>
<keyword evidence="7 9" id="KW-0233">DNA recombination</keyword>
<dbReference type="GO" id="GO:0051301">
    <property type="term" value="P:cell division"/>
    <property type="evidence" value="ECO:0007669"/>
    <property type="project" value="UniProtKB-KW"/>
</dbReference>
<dbReference type="AlphaFoldDB" id="A0A8J2BK03"/>
<dbReference type="Pfam" id="PF00589">
    <property type="entry name" value="Phage_integrase"/>
    <property type="match status" value="1"/>
</dbReference>
<reference evidence="12" key="1">
    <citation type="submission" date="2021-02" db="EMBL/GenBank/DDBJ databases">
        <authorList>
            <person name="Cremers G."/>
            <person name="Picone N."/>
        </authorList>
    </citation>
    <scope>NUCLEOTIDE SEQUENCE</scope>
    <source>
        <strain evidence="12">PQ17</strain>
    </source>
</reference>
<sequence>MPPKNPTCALPSIWEEERNQCIAYLAVERGQAENSQIVYLLALERFARWVQIRYGLVPVEKVQRQHIEEYLQDEQRTHRLSPSSVKILIVALKHFFRFLLQKGTIHHDPTALLPTPRVPFALPHVLSEEEITRLLRVPYPESPLGLRNRAILELFYASGIRLGELVRLRVEWFSPDTATLRVLGKGNRERIVPIGGPARRALIAYLERGRPFLQRETSGGELFLAQHGKRLTPRRVYEIVRGAAQRAGLAAKLHPHLLRHSFATHLLTHGADLRVIQELLGHASLSTTQRYTHVEAQRLLAVHQKFHPRKELATLNVPEAHYLAEDLEKRRPSPPQS</sequence>
<evidence type="ECO:0000256" key="9">
    <source>
        <dbReference type="HAMAP-Rule" id="MF_01808"/>
    </source>
</evidence>
<comment type="subunit">
    <text evidence="9">Forms a cyclic heterotetrameric complex composed of two molecules of XerC and two molecules of XerD.</text>
</comment>
<evidence type="ECO:0000259" key="11">
    <source>
        <dbReference type="PROSITE" id="PS51900"/>
    </source>
</evidence>
<dbReference type="InterPro" id="IPR004107">
    <property type="entry name" value="Integrase_SAM-like_N"/>
</dbReference>
<dbReference type="InterPro" id="IPR044068">
    <property type="entry name" value="CB"/>
</dbReference>
<dbReference type="GO" id="GO:0005737">
    <property type="term" value="C:cytoplasm"/>
    <property type="evidence" value="ECO:0007669"/>
    <property type="project" value="UniProtKB-SubCell"/>
</dbReference>
<dbReference type="InterPro" id="IPR050090">
    <property type="entry name" value="Tyrosine_recombinase_XerCD"/>
</dbReference>
<dbReference type="Pfam" id="PF13495">
    <property type="entry name" value="Phage_int_SAM_4"/>
    <property type="match status" value="1"/>
</dbReference>
<comment type="function">
    <text evidence="9">Site-specific tyrosine recombinase, which acts by catalyzing the cutting and rejoining of the recombining DNA molecules. The XerC-XerD complex is essential to convert dimers of the bacterial chromosome into monomers to permit their segregation at cell division. It also contributes to the segregational stability of plasmids.</text>
</comment>
<dbReference type="Proteomes" id="UP000663859">
    <property type="component" value="Unassembled WGS sequence"/>
</dbReference>
<evidence type="ECO:0000313" key="13">
    <source>
        <dbReference type="Proteomes" id="UP000663859"/>
    </source>
</evidence>
<evidence type="ECO:0000313" key="12">
    <source>
        <dbReference type="EMBL" id="CAF0694625.1"/>
    </source>
</evidence>
<evidence type="ECO:0000256" key="4">
    <source>
        <dbReference type="ARBA" id="ARBA00022829"/>
    </source>
</evidence>
<dbReference type="CDD" id="cd00798">
    <property type="entry name" value="INT_XerDC_C"/>
    <property type="match status" value="1"/>
</dbReference>
<dbReference type="PROSITE" id="PS51900">
    <property type="entry name" value="CB"/>
    <property type="match status" value="1"/>
</dbReference>
<feature type="active site" evidence="9">
    <location>
        <position position="282"/>
    </location>
</feature>
<dbReference type="EMBL" id="CAJNOB010000009">
    <property type="protein sequence ID" value="CAF0694625.1"/>
    <property type="molecule type" value="Genomic_DNA"/>
</dbReference>
<accession>A0A8J2BK03</accession>
<feature type="active site" evidence="9">
    <location>
        <position position="185"/>
    </location>
</feature>
<protein>
    <recommendedName>
        <fullName evidence="9">Tyrosine recombinase XerC</fullName>
    </recommendedName>
</protein>
<dbReference type="GO" id="GO:0009037">
    <property type="term" value="F:tyrosine-based site-specific recombinase activity"/>
    <property type="evidence" value="ECO:0007669"/>
    <property type="project" value="UniProtKB-UniRule"/>
</dbReference>
<dbReference type="InterPro" id="IPR011010">
    <property type="entry name" value="DNA_brk_join_enz"/>
</dbReference>
<dbReference type="PROSITE" id="PS51898">
    <property type="entry name" value="TYR_RECOMBINASE"/>
    <property type="match status" value="1"/>
</dbReference>
<dbReference type="GO" id="GO:0006313">
    <property type="term" value="P:DNA transposition"/>
    <property type="evidence" value="ECO:0007669"/>
    <property type="project" value="UniProtKB-UniRule"/>
</dbReference>
<keyword evidence="6 9" id="KW-0238">DNA-binding</keyword>
<comment type="similarity">
    <text evidence="9">Belongs to the 'phage' integrase family. XerC subfamily.</text>
</comment>
<comment type="caution">
    <text evidence="12">The sequence shown here is derived from an EMBL/GenBank/DDBJ whole genome shotgun (WGS) entry which is preliminary data.</text>
</comment>
<dbReference type="Gene3D" id="1.10.150.130">
    <property type="match status" value="1"/>
</dbReference>
<evidence type="ECO:0000259" key="10">
    <source>
        <dbReference type="PROSITE" id="PS51898"/>
    </source>
</evidence>
<feature type="active site" evidence="9">
    <location>
        <position position="256"/>
    </location>
</feature>
<feature type="domain" description="Core-binding (CB)" evidence="11">
    <location>
        <begin position="12"/>
        <end position="100"/>
    </location>
</feature>
<evidence type="ECO:0000256" key="1">
    <source>
        <dbReference type="ARBA" id="ARBA00004496"/>
    </source>
</evidence>
<feature type="domain" description="Tyr recombinase" evidence="10">
    <location>
        <begin position="121"/>
        <end position="304"/>
    </location>
</feature>
<dbReference type="GO" id="GO:0003677">
    <property type="term" value="F:DNA binding"/>
    <property type="evidence" value="ECO:0007669"/>
    <property type="project" value="UniProtKB-UniRule"/>
</dbReference>
<dbReference type="Gene3D" id="1.10.443.10">
    <property type="entry name" value="Intergrase catalytic core"/>
    <property type="match status" value="1"/>
</dbReference>
<dbReference type="HAMAP" id="MF_01808">
    <property type="entry name" value="Recomb_XerC_XerD"/>
    <property type="match status" value="1"/>
</dbReference>
<dbReference type="NCBIfam" id="NF001399">
    <property type="entry name" value="PRK00283.1"/>
    <property type="match status" value="1"/>
</dbReference>
<evidence type="ECO:0000256" key="7">
    <source>
        <dbReference type="ARBA" id="ARBA00023172"/>
    </source>
</evidence>